<evidence type="ECO:0000313" key="2">
    <source>
        <dbReference type="Proteomes" id="UP000248132"/>
    </source>
</evidence>
<dbReference type="Proteomes" id="UP000248132">
    <property type="component" value="Unassembled WGS sequence"/>
</dbReference>
<dbReference type="RefSeq" id="WP_110460263.1">
    <property type="nucleotide sequence ID" value="NZ_QKMR01000001.1"/>
</dbReference>
<accession>A0A318XRR7</accession>
<gene>
    <name evidence="1" type="ORF">LY28_00168</name>
</gene>
<keyword evidence="2" id="KW-1185">Reference proteome</keyword>
<proteinExistence type="predicted"/>
<reference evidence="1 2" key="1">
    <citation type="submission" date="2018-06" db="EMBL/GenBank/DDBJ databases">
        <title>Genomic Encyclopedia of Type Strains, Phase I: the one thousand microbial genomes (KMG-I) project.</title>
        <authorList>
            <person name="Kyrpides N."/>
        </authorList>
    </citation>
    <scope>NUCLEOTIDE SEQUENCE [LARGE SCALE GENOMIC DNA]</scope>
    <source>
        <strain evidence="1 2">DSM 19573</strain>
    </source>
</reference>
<organism evidence="1 2">
    <name type="scientific">Ruminiclostridium sufflavum DSM 19573</name>
    <dbReference type="NCBI Taxonomy" id="1121337"/>
    <lineage>
        <taxon>Bacteria</taxon>
        <taxon>Bacillati</taxon>
        <taxon>Bacillota</taxon>
        <taxon>Clostridia</taxon>
        <taxon>Eubacteriales</taxon>
        <taxon>Oscillospiraceae</taxon>
        <taxon>Ruminiclostridium</taxon>
    </lineage>
</organism>
<protein>
    <submittedName>
        <fullName evidence="1">Uncharacterized protein</fullName>
    </submittedName>
</protein>
<sequence>MAITYERYLKLNIDSSLIGFEHVGKGGVNYFCTPKGAKVIGQTGTDGIHFCSVSGFGRMVFAVSPMNTPGNYVHPIARDFPDFLRLLLSCGDASIPEQVYCWNEEQFDAFLQGNPLSAEQQAVLDTIREKLMLSPIEKPFAYIKELQAGFDYSRIKYTEDYYEWVPEEPKIPEWKVYFNGSFWGKHSRERAGKEIPINKQFVWSDKSCHIPAIYNFGKGLVADLCIQVPAESIYSFMGKWQLSADSYGSNYTEEQHMQINAENPLVINISPKIVINGAVLPSSNGTGISWNPCFPDRNSLEAESAIRHYKLDSAYGWIIQRFAFPWGKKRKPLIKTLSLTLVQDPVPVAGPHFHISAPSECIKFTHPVTGTKHTLTIHEYQRQEISGEHFGSQNYEFPTHYTAMSYALSPDMPNSAFTVTDCVCSDQPRQKSVNPKEPQASCSVCIGIIGGGHGLFTLISHSKSQDKLHAVCSALHFIPAEDVEWRMTFYERKSEDITVELLQA</sequence>
<name>A0A318XRR7_9FIRM</name>
<dbReference type="EMBL" id="QKMR01000001">
    <property type="protein sequence ID" value="PYG90287.1"/>
    <property type="molecule type" value="Genomic_DNA"/>
</dbReference>
<comment type="caution">
    <text evidence="1">The sequence shown here is derived from an EMBL/GenBank/DDBJ whole genome shotgun (WGS) entry which is preliminary data.</text>
</comment>
<evidence type="ECO:0000313" key="1">
    <source>
        <dbReference type="EMBL" id="PYG90287.1"/>
    </source>
</evidence>
<dbReference type="OrthoDB" id="2049136at2"/>
<dbReference type="AlphaFoldDB" id="A0A318XRR7"/>